<dbReference type="SUPFAM" id="SSF140566">
    <property type="entry name" value="FlgN-like"/>
    <property type="match status" value="1"/>
</dbReference>
<dbReference type="InterPro" id="IPR036679">
    <property type="entry name" value="FlgN-like_sf"/>
</dbReference>
<evidence type="ECO:0000313" key="1">
    <source>
        <dbReference type="EMBL" id="GGB25955.1"/>
    </source>
</evidence>
<evidence type="ECO:0008006" key="3">
    <source>
        <dbReference type="Google" id="ProtNLM"/>
    </source>
</evidence>
<evidence type="ECO:0000313" key="2">
    <source>
        <dbReference type="Proteomes" id="UP000603352"/>
    </source>
</evidence>
<name>A0ABQ1I973_9PROT</name>
<dbReference type="EMBL" id="BMDZ01000002">
    <property type="protein sequence ID" value="GGB25955.1"/>
    <property type="molecule type" value="Genomic_DNA"/>
</dbReference>
<proteinExistence type="predicted"/>
<dbReference type="Proteomes" id="UP000603352">
    <property type="component" value="Unassembled WGS sequence"/>
</dbReference>
<accession>A0ABQ1I973</accession>
<protein>
    <recommendedName>
        <fullName evidence="3">Flagellar protein FlgN</fullName>
    </recommendedName>
</protein>
<sequence>MTASAQAHATGTDAGPAAAVLIQDRPRNAEIDGLVADLVRVVDELTDVLERETAALMIKDIPTMRALQADKQRLSRGYEQLYALLGRHDQALVRSATGFDRLGALAPRFAEAVKDNLRRIGAARSLNERILGAVRNAIVRAQAPATVYGANGRTCSAGRAGSVRAGSISVNTQA</sequence>
<organism evidence="1 2">
    <name type="scientific">Tistrella bauzanensis</name>
    <dbReference type="NCBI Taxonomy" id="657419"/>
    <lineage>
        <taxon>Bacteria</taxon>
        <taxon>Pseudomonadati</taxon>
        <taxon>Pseudomonadota</taxon>
        <taxon>Alphaproteobacteria</taxon>
        <taxon>Geminicoccales</taxon>
        <taxon>Geminicoccaceae</taxon>
        <taxon>Tistrella</taxon>
    </lineage>
</organism>
<dbReference type="RefSeq" id="WP_188574332.1">
    <property type="nucleotide sequence ID" value="NZ_BMDZ01000002.1"/>
</dbReference>
<comment type="caution">
    <text evidence="1">The sequence shown here is derived from an EMBL/GenBank/DDBJ whole genome shotgun (WGS) entry which is preliminary data.</text>
</comment>
<keyword evidence="2" id="KW-1185">Reference proteome</keyword>
<reference evidence="2" key="1">
    <citation type="journal article" date="2019" name="Int. J. Syst. Evol. Microbiol.">
        <title>The Global Catalogue of Microorganisms (GCM) 10K type strain sequencing project: providing services to taxonomists for standard genome sequencing and annotation.</title>
        <authorList>
            <consortium name="The Broad Institute Genomics Platform"/>
            <consortium name="The Broad Institute Genome Sequencing Center for Infectious Disease"/>
            <person name="Wu L."/>
            <person name="Ma J."/>
        </authorList>
    </citation>
    <scope>NUCLEOTIDE SEQUENCE [LARGE SCALE GENOMIC DNA]</scope>
    <source>
        <strain evidence="2">CGMCC 1.10188</strain>
    </source>
</reference>
<gene>
    <name evidence="1" type="ORF">GCM10011505_03980</name>
</gene>